<feature type="region of interest" description="Disordered" evidence="1">
    <location>
        <begin position="208"/>
        <end position="393"/>
    </location>
</feature>
<name>A0A1Y2C3V7_9FUNG</name>
<keyword evidence="3" id="KW-1185">Reference proteome</keyword>
<sequence>MRVTHKAAAAAFHPNIPSSGSKRIPDWFSQQSTENLGGTGTINDVFALVVREDSSDEMSHLSSVVRMLRCLTAYHSVLSVRYETEVGLYPAGTSPPSAPHSPYMTLDTPMKIHGSIAVRSPVAASGSSYPDLSKQIPTKHQKSMHFADTDYSETSFIVSRERPASIMLPHATTSSLPSSKSHLDIPFTRSVPVTTILKTQSLNETKRAVEKSWGRDTYGSNQYAKNSNSYSQAPTAQYYTQRKDQFGRDTRENTSAWRVKTSDQRSRRDQENWNYQRRREFNQQPSGKQTSWKNGGGSYNYRPDHVEPVSSVASESTNDPKPTYASIVSKGQSEGVQQVAVKPVQAWRRGESRPTPYSSNINSNARTSWRDRKENVEPQGQWRKDRNWRSNNK</sequence>
<feature type="compositionally biased region" description="Polar residues" evidence="1">
    <location>
        <begin position="282"/>
        <end position="293"/>
    </location>
</feature>
<comment type="caution">
    <text evidence="2">The sequence shown here is derived from an EMBL/GenBank/DDBJ whole genome shotgun (WGS) entry which is preliminary data.</text>
</comment>
<gene>
    <name evidence="2" type="ORF">BCR33DRAFT_719089</name>
</gene>
<proteinExistence type="predicted"/>
<evidence type="ECO:0000256" key="1">
    <source>
        <dbReference type="SAM" id="MobiDB-lite"/>
    </source>
</evidence>
<feature type="compositionally biased region" description="Polar residues" evidence="1">
    <location>
        <begin position="218"/>
        <end position="240"/>
    </location>
</feature>
<protein>
    <submittedName>
        <fullName evidence="2">Uncharacterized protein</fullName>
    </submittedName>
</protein>
<feature type="compositionally biased region" description="Basic and acidic residues" evidence="1">
    <location>
        <begin position="260"/>
        <end position="281"/>
    </location>
</feature>
<dbReference type="Proteomes" id="UP000193642">
    <property type="component" value="Unassembled WGS sequence"/>
</dbReference>
<evidence type="ECO:0000313" key="2">
    <source>
        <dbReference type="EMBL" id="ORY40985.1"/>
    </source>
</evidence>
<dbReference type="EMBL" id="MCGO01000033">
    <property type="protein sequence ID" value="ORY40985.1"/>
    <property type="molecule type" value="Genomic_DNA"/>
</dbReference>
<feature type="compositionally biased region" description="Polar residues" evidence="1">
    <location>
        <begin position="311"/>
        <end position="320"/>
    </location>
</feature>
<evidence type="ECO:0000313" key="3">
    <source>
        <dbReference type="Proteomes" id="UP000193642"/>
    </source>
</evidence>
<organism evidence="2 3">
    <name type="scientific">Rhizoclosmatium globosum</name>
    <dbReference type="NCBI Taxonomy" id="329046"/>
    <lineage>
        <taxon>Eukaryota</taxon>
        <taxon>Fungi</taxon>
        <taxon>Fungi incertae sedis</taxon>
        <taxon>Chytridiomycota</taxon>
        <taxon>Chytridiomycota incertae sedis</taxon>
        <taxon>Chytridiomycetes</taxon>
        <taxon>Chytridiales</taxon>
        <taxon>Chytriomycetaceae</taxon>
        <taxon>Rhizoclosmatium</taxon>
    </lineage>
</organism>
<feature type="compositionally biased region" description="Basic and acidic residues" evidence="1">
    <location>
        <begin position="241"/>
        <end position="252"/>
    </location>
</feature>
<dbReference type="OrthoDB" id="10679096at2759"/>
<feature type="compositionally biased region" description="Polar residues" evidence="1">
    <location>
        <begin position="355"/>
        <end position="367"/>
    </location>
</feature>
<dbReference type="AlphaFoldDB" id="A0A1Y2C3V7"/>
<feature type="compositionally biased region" description="Basic and acidic residues" evidence="1">
    <location>
        <begin position="368"/>
        <end position="393"/>
    </location>
</feature>
<accession>A0A1Y2C3V7</accession>
<reference evidence="2 3" key="1">
    <citation type="submission" date="2016-07" db="EMBL/GenBank/DDBJ databases">
        <title>Pervasive Adenine N6-methylation of Active Genes in Fungi.</title>
        <authorList>
            <consortium name="DOE Joint Genome Institute"/>
            <person name="Mondo S.J."/>
            <person name="Dannebaum R.O."/>
            <person name="Kuo R.C."/>
            <person name="Labutti K."/>
            <person name="Haridas S."/>
            <person name="Kuo A."/>
            <person name="Salamov A."/>
            <person name="Ahrendt S.R."/>
            <person name="Lipzen A."/>
            <person name="Sullivan W."/>
            <person name="Andreopoulos W.B."/>
            <person name="Clum A."/>
            <person name="Lindquist E."/>
            <person name="Daum C."/>
            <person name="Ramamoorthy G.K."/>
            <person name="Gryganskyi A."/>
            <person name="Culley D."/>
            <person name="Magnuson J.K."/>
            <person name="James T.Y."/>
            <person name="O'Malley M.A."/>
            <person name="Stajich J.E."/>
            <person name="Spatafora J.W."/>
            <person name="Visel A."/>
            <person name="Grigoriev I.V."/>
        </authorList>
    </citation>
    <scope>NUCLEOTIDE SEQUENCE [LARGE SCALE GENOMIC DNA]</scope>
    <source>
        <strain evidence="2 3">JEL800</strain>
    </source>
</reference>